<protein>
    <submittedName>
        <fullName evidence="1">Uncharacterized protein</fullName>
    </submittedName>
</protein>
<keyword evidence="2" id="KW-1185">Reference proteome</keyword>
<gene>
    <name evidence="1" type="ORF">Goshw_010569</name>
</gene>
<dbReference type="OrthoDB" id="1727899at2759"/>
<dbReference type="EMBL" id="JABFAF010000008">
    <property type="protein sequence ID" value="MBA0862599.1"/>
    <property type="molecule type" value="Genomic_DNA"/>
</dbReference>
<comment type="caution">
    <text evidence="1">The sequence shown here is derived from an EMBL/GenBank/DDBJ whole genome shotgun (WGS) entry which is preliminary data.</text>
</comment>
<proteinExistence type="predicted"/>
<evidence type="ECO:0000313" key="1">
    <source>
        <dbReference type="EMBL" id="MBA0862599.1"/>
    </source>
</evidence>
<evidence type="ECO:0000313" key="2">
    <source>
        <dbReference type="Proteomes" id="UP000593576"/>
    </source>
</evidence>
<organism evidence="1 2">
    <name type="scientific">Gossypium schwendimanii</name>
    <name type="common">Cotton</name>
    <dbReference type="NCBI Taxonomy" id="34291"/>
    <lineage>
        <taxon>Eukaryota</taxon>
        <taxon>Viridiplantae</taxon>
        <taxon>Streptophyta</taxon>
        <taxon>Embryophyta</taxon>
        <taxon>Tracheophyta</taxon>
        <taxon>Spermatophyta</taxon>
        <taxon>Magnoliopsida</taxon>
        <taxon>eudicotyledons</taxon>
        <taxon>Gunneridae</taxon>
        <taxon>Pentapetalae</taxon>
        <taxon>rosids</taxon>
        <taxon>malvids</taxon>
        <taxon>Malvales</taxon>
        <taxon>Malvaceae</taxon>
        <taxon>Malvoideae</taxon>
        <taxon>Gossypium</taxon>
    </lineage>
</organism>
<reference evidence="1 2" key="1">
    <citation type="journal article" date="2019" name="Genome Biol. Evol.">
        <title>Insights into the evolution of the New World diploid cottons (Gossypium, subgenus Houzingenia) based on genome sequencing.</title>
        <authorList>
            <person name="Grover C.E."/>
            <person name="Arick M.A. 2nd"/>
            <person name="Thrash A."/>
            <person name="Conover J.L."/>
            <person name="Sanders W.S."/>
            <person name="Peterson D.G."/>
            <person name="Frelichowski J.E."/>
            <person name="Scheffler J.A."/>
            <person name="Scheffler B.E."/>
            <person name="Wendel J.F."/>
        </authorList>
    </citation>
    <scope>NUCLEOTIDE SEQUENCE [LARGE SCALE GENOMIC DNA]</scope>
    <source>
        <strain evidence="1">1</strain>
        <tissue evidence="1">Leaf</tissue>
    </source>
</reference>
<name>A0A7J9LWL3_GOSSC</name>
<dbReference type="Proteomes" id="UP000593576">
    <property type="component" value="Unassembled WGS sequence"/>
</dbReference>
<accession>A0A7J9LWL3</accession>
<sequence length="170" mass="18925">MPVPLAPYPTPPAPYTPPAANGRLLQFRFAPFCFFFFPFSSDVHAVQGYGFGIKIHRCSKPTCVFRLSKFIALSSWSNLGVLCCLQCSNSSAASRHRNGTVGLRRLSYLINVHPRSNKRSMFVLSHCQSGLGSKSGGTCKLWELQDVTNVPVWSEIRKMCSLQFCDISWG</sequence>
<dbReference type="AlphaFoldDB" id="A0A7J9LWL3"/>